<keyword evidence="3" id="KW-1185">Reference proteome</keyword>
<gene>
    <name evidence="2" type="ORF">VNO80_02741</name>
</gene>
<evidence type="ECO:0000313" key="2">
    <source>
        <dbReference type="EMBL" id="KAK7377318.1"/>
    </source>
</evidence>
<dbReference type="AlphaFoldDB" id="A0AAN9NXE7"/>
<sequence length="101" mass="11607">MPNHFSPFTFFFHCIIISQDTPHPKTQEKVKEGSTERGSRLPLSHHQTNSSLHKLFFTFNLFPSASFFPSLHLFSFGLFRSCTLQIPLFNPLFLLHPSSPS</sequence>
<comment type="caution">
    <text evidence="2">The sequence shown here is derived from an EMBL/GenBank/DDBJ whole genome shotgun (WGS) entry which is preliminary data.</text>
</comment>
<evidence type="ECO:0000256" key="1">
    <source>
        <dbReference type="SAM" id="MobiDB-lite"/>
    </source>
</evidence>
<protein>
    <submittedName>
        <fullName evidence="2">Uncharacterized protein</fullName>
    </submittedName>
</protein>
<dbReference type="EMBL" id="JAYMYR010000002">
    <property type="protein sequence ID" value="KAK7377318.1"/>
    <property type="molecule type" value="Genomic_DNA"/>
</dbReference>
<feature type="region of interest" description="Disordered" evidence="1">
    <location>
        <begin position="22"/>
        <end position="45"/>
    </location>
</feature>
<feature type="compositionally biased region" description="Basic and acidic residues" evidence="1">
    <location>
        <begin position="22"/>
        <end position="39"/>
    </location>
</feature>
<evidence type="ECO:0000313" key="3">
    <source>
        <dbReference type="Proteomes" id="UP001374584"/>
    </source>
</evidence>
<dbReference type="Proteomes" id="UP001374584">
    <property type="component" value="Unassembled WGS sequence"/>
</dbReference>
<name>A0AAN9NXE7_PHACN</name>
<proteinExistence type="predicted"/>
<organism evidence="2 3">
    <name type="scientific">Phaseolus coccineus</name>
    <name type="common">Scarlet runner bean</name>
    <name type="synonym">Phaseolus multiflorus</name>
    <dbReference type="NCBI Taxonomy" id="3886"/>
    <lineage>
        <taxon>Eukaryota</taxon>
        <taxon>Viridiplantae</taxon>
        <taxon>Streptophyta</taxon>
        <taxon>Embryophyta</taxon>
        <taxon>Tracheophyta</taxon>
        <taxon>Spermatophyta</taxon>
        <taxon>Magnoliopsida</taxon>
        <taxon>eudicotyledons</taxon>
        <taxon>Gunneridae</taxon>
        <taxon>Pentapetalae</taxon>
        <taxon>rosids</taxon>
        <taxon>fabids</taxon>
        <taxon>Fabales</taxon>
        <taxon>Fabaceae</taxon>
        <taxon>Papilionoideae</taxon>
        <taxon>50 kb inversion clade</taxon>
        <taxon>NPAAA clade</taxon>
        <taxon>indigoferoid/millettioid clade</taxon>
        <taxon>Phaseoleae</taxon>
        <taxon>Phaseolus</taxon>
    </lineage>
</organism>
<reference evidence="2 3" key="1">
    <citation type="submission" date="2024-01" db="EMBL/GenBank/DDBJ databases">
        <title>The genomes of 5 underutilized Papilionoideae crops provide insights into root nodulation and disease resistanc.</title>
        <authorList>
            <person name="Jiang F."/>
        </authorList>
    </citation>
    <scope>NUCLEOTIDE SEQUENCE [LARGE SCALE GENOMIC DNA]</scope>
    <source>
        <strain evidence="2">JINMINGXINNONG_FW02</strain>
        <tissue evidence="2">Leaves</tissue>
    </source>
</reference>
<accession>A0AAN9NXE7</accession>